<dbReference type="RefSeq" id="WP_198108630.1">
    <property type="nucleotide sequence ID" value="NZ_JAEDWX010000012.1"/>
</dbReference>
<comment type="caution">
    <text evidence="1">The sequence shown here is derived from an EMBL/GenBank/DDBJ whole genome shotgun (WGS) entry which is preliminary data.</text>
</comment>
<dbReference type="Pfam" id="PF13671">
    <property type="entry name" value="AAA_33"/>
    <property type="match status" value="1"/>
</dbReference>
<protein>
    <submittedName>
        <fullName evidence="1">AAA family ATPase</fullName>
    </submittedName>
</protein>
<accession>A0AAW7T8U6</accession>
<dbReference type="Gene3D" id="3.40.50.300">
    <property type="entry name" value="P-loop containing nucleotide triphosphate hydrolases"/>
    <property type="match status" value="1"/>
</dbReference>
<organism evidence="1 2">
    <name type="scientific">Burkholderia vietnamiensis</name>
    <dbReference type="NCBI Taxonomy" id="60552"/>
    <lineage>
        <taxon>Bacteria</taxon>
        <taxon>Pseudomonadati</taxon>
        <taxon>Pseudomonadota</taxon>
        <taxon>Betaproteobacteria</taxon>
        <taxon>Burkholderiales</taxon>
        <taxon>Burkholderiaceae</taxon>
        <taxon>Burkholderia</taxon>
        <taxon>Burkholderia cepacia complex</taxon>
    </lineage>
</organism>
<evidence type="ECO:0000313" key="1">
    <source>
        <dbReference type="EMBL" id="MDN7798523.1"/>
    </source>
</evidence>
<dbReference type="Proteomes" id="UP001171620">
    <property type="component" value="Unassembled WGS sequence"/>
</dbReference>
<dbReference type="EMBL" id="JAUJRV010000031">
    <property type="protein sequence ID" value="MDN7798523.1"/>
    <property type="molecule type" value="Genomic_DNA"/>
</dbReference>
<gene>
    <name evidence="1" type="ORF">QZM33_26640</name>
</gene>
<reference evidence="1" key="1">
    <citation type="submission" date="2023-07" db="EMBL/GenBank/DDBJ databases">
        <title>A collection of bacterial strains from the Burkholderia cepacia Research Laboratory and Repository.</title>
        <authorList>
            <person name="Lipuma J."/>
            <person name="Spilker T."/>
            <person name="Caverly L."/>
        </authorList>
    </citation>
    <scope>NUCLEOTIDE SEQUENCE</scope>
    <source>
        <strain evidence="1">AU44268</strain>
    </source>
</reference>
<evidence type="ECO:0000313" key="2">
    <source>
        <dbReference type="Proteomes" id="UP001171620"/>
    </source>
</evidence>
<sequence length="132" mass="14897">MLEDVQLVIVRGLPGSGKSTLAREISERCGYAHFENDMFFETPSGYIHDRSRFKDAKRWCLASTKDALAHGRRVVVSNVFAKVEHMRDFVTLTDSLMVIECTKQYGNVHEVPEAVLASMQAAWEAYPGAVRF</sequence>
<dbReference type="SUPFAM" id="SSF52540">
    <property type="entry name" value="P-loop containing nucleoside triphosphate hydrolases"/>
    <property type="match status" value="1"/>
</dbReference>
<dbReference type="AlphaFoldDB" id="A0AAW7T8U6"/>
<dbReference type="InterPro" id="IPR027417">
    <property type="entry name" value="P-loop_NTPase"/>
</dbReference>
<proteinExistence type="predicted"/>
<name>A0AAW7T8U6_BURVI</name>